<name>A0ABT6WM13_9ACTN</name>
<feature type="region of interest" description="Disordered" evidence="1">
    <location>
        <begin position="1"/>
        <end position="37"/>
    </location>
</feature>
<reference evidence="2 3" key="1">
    <citation type="submission" date="2023-05" db="EMBL/GenBank/DDBJ databases">
        <title>Actinoplanes sp. NEAU-A12 genome sequencing.</title>
        <authorList>
            <person name="Wang Z.-S."/>
        </authorList>
    </citation>
    <scope>NUCLEOTIDE SEQUENCE [LARGE SCALE GENOMIC DNA]</scope>
    <source>
        <strain evidence="2 3">NEAU-A12</strain>
    </source>
</reference>
<protein>
    <recommendedName>
        <fullName evidence="4">Amidohydrolase-related domain-containing protein</fullName>
    </recommendedName>
</protein>
<evidence type="ECO:0008006" key="4">
    <source>
        <dbReference type="Google" id="ProtNLM"/>
    </source>
</evidence>
<dbReference type="RefSeq" id="WP_282761603.1">
    <property type="nucleotide sequence ID" value="NZ_JASCTH010000012.1"/>
</dbReference>
<dbReference type="InterPro" id="IPR011059">
    <property type="entry name" value="Metal-dep_hydrolase_composite"/>
</dbReference>
<dbReference type="PANTHER" id="PTHR43135">
    <property type="entry name" value="ALPHA-D-RIBOSE 1-METHYLPHOSPHONATE 5-TRIPHOSPHATE DIPHOSPHATASE"/>
    <property type="match status" value="1"/>
</dbReference>
<accession>A0ABT6WM13</accession>
<dbReference type="Gene3D" id="2.30.40.10">
    <property type="entry name" value="Urease, subunit C, domain 1"/>
    <property type="match status" value="1"/>
</dbReference>
<comment type="caution">
    <text evidence="2">The sequence shown here is derived from an EMBL/GenBank/DDBJ whole genome shotgun (WGS) entry which is preliminary data.</text>
</comment>
<dbReference type="SUPFAM" id="SSF51338">
    <property type="entry name" value="Composite domain of metallo-dependent hydrolases"/>
    <property type="match status" value="1"/>
</dbReference>
<dbReference type="Proteomes" id="UP001241758">
    <property type="component" value="Unassembled WGS sequence"/>
</dbReference>
<dbReference type="Gene3D" id="3.30.110.90">
    <property type="entry name" value="Amidohydrolase"/>
    <property type="match status" value="1"/>
</dbReference>
<sequence>MRIEGRCATPTSQRPFARGGEAGGEGGGPGAGEVAGPPAVALASATAVAARACGVVDRTGRPRPALEADLLIVRADPVRDIGALEAVHTVVRKGRVATTAEGRTP</sequence>
<evidence type="ECO:0000313" key="2">
    <source>
        <dbReference type="EMBL" id="MDI6100770.1"/>
    </source>
</evidence>
<evidence type="ECO:0000256" key="1">
    <source>
        <dbReference type="SAM" id="MobiDB-lite"/>
    </source>
</evidence>
<organism evidence="2 3">
    <name type="scientific">Actinoplanes sandaracinus</name>
    <dbReference type="NCBI Taxonomy" id="3045177"/>
    <lineage>
        <taxon>Bacteria</taxon>
        <taxon>Bacillati</taxon>
        <taxon>Actinomycetota</taxon>
        <taxon>Actinomycetes</taxon>
        <taxon>Micromonosporales</taxon>
        <taxon>Micromonosporaceae</taxon>
        <taxon>Actinoplanes</taxon>
    </lineage>
</organism>
<gene>
    <name evidence="2" type="ORF">QLQ12_19345</name>
</gene>
<proteinExistence type="predicted"/>
<feature type="compositionally biased region" description="Gly residues" evidence="1">
    <location>
        <begin position="20"/>
        <end position="33"/>
    </location>
</feature>
<dbReference type="EMBL" id="JASCTH010000012">
    <property type="protein sequence ID" value="MDI6100770.1"/>
    <property type="molecule type" value="Genomic_DNA"/>
</dbReference>
<dbReference type="InterPro" id="IPR051781">
    <property type="entry name" value="Metallo-dep_Hydrolase"/>
</dbReference>
<keyword evidence="3" id="KW-1185">Reference proteome</keyword>
<evidence type="ECO:0000313" key="3">
    <source>
        <dbReference type="Proteomes" id="UP001241758"/>
    </source>
</evidence>
<dbReference type="PANTHER" id="PTHR43135:SF3">
    <property type="entry name" value="ALPHA-D-RIBOSE 1-METHYLPHOSPHONATE 5-TRIPHOSPHATE DIPHOSPHATASE"/>
    <property type="match status" value="1"/>
</dbReference>